<dbReference type="AlphaFoldDB" id="A0A5N5UDZ1"/>
<feature type="compositionally biased region" description="Basic and acidic residues" evidence="1">
    <location>
        <begin position="20"/>
        <end position="29"/>
    </location>
</feature>
<evidence type="ECO:0000313" key="9">
    <source>
        <dbReference type="Proteomes" id="UP000326865"/>
    </source>
</evidence>
<dbReference type="InterPro" id="IPR056494">
    <property type="entry name" value="DUF7108_C"/>
</dbReference>
<dbReference type="OrthoDB" id="203809at2157"/>
<evidence type="ECO:0000259" key="2">
    <source>
        <dbReference type="Pfam" id="PF23418"/>
    </source>
</evidence>
<proteinExistence type="predicted"/>
<reference evidence="7 8" key="1">
    <citation type="submission" date="2019-10" db="EMBL/GenBank/DDBJ databases">
        <title>Unraveling microbial dark matter from salterns through culturing: the case of the genus Halosegnis.</title>
        <authorList>
            <person name="Duran-Viseras A."/>
            <person name="Andrei A.-S."/>
            <person name="Vera-Gargallo B."/>
            <person name="Ghai R."/>
            <person name="Sanchez-Porro C."/>
            <person name="Ventosa A."/>
        </authorList>
    </citation>
    <scope>NUCLEOTIDE SEQUENCE [LARGE SCALE GENOMIC DNA]</scope>
    <source>
        <strain evidence="5 8">F17-44</strain>
        <strain evidence="4 9">F18-79</strain>
        <strain evidence="6 7">F19-13</strain>
    </source>
</reference>
<evidence type="ECO:0000313" key="5">
    <source>
        <dbReference type="EMBL" id="KAB7516925.1"/>
    </source>
</evidence>
<keyword evidence="9" id="KW-1185">Reference proteome</keyword>
<accession>A0A5N5UDQ9</accession>
<dbReference type="Proteomes" id="UP000326302">
    <property type="component" value="Unassembled WGS sequence"/>
</dbReference>
<protein>
    <submittedName>
        <fullName evidence="5">RnhA operon protein</fullName>
    </submittedName>
</protein>
<dbReference type="Proteomes" id="UP000326865">
    <property type="component" value="Unassembled WGS sequence"/>
</dbReference>
<feature type="domain" description="DUF7108" evidence="3">
    <location>
        <begin position="105"/>
        <end position="191"/>
    </location>
</feature>
<name>A0A5N5UDZ1_9EURY</name>
<comment type="caution">
    <text evidence="5">The sequence shown here is derived from an EMBL/GenBank/DDBJ whole genome shotgun (WGS) entry which is preliminary data.</text>
</comment>
<dbReference type="Proteomes" id="UP000326207">
    <property type="component" value="Unassembled WGS sequence"/>
</dbReference>
<feature type="domain" description="DUF7108" evidence="2">
    <location>
        <begin position="2"/>
        <end position="100"/>
    </location>
</feature>
<dbReference type="RefSeq" id="WP_152119808.1">
    <property type="nucleotide sequence ID" value="NZ_QJOW01000002.1"/>
</dbReference>
<organism evidence="5 8">
    <name type="scientific">Halosegnis rubeus</name>
    <dbReference type="NCBI Taxonomy" id="2212850"/>
    <lineage>
        <taxon>Archaea</taxon>
        <taxon>Methanobacteriati</taxon>
        <taxon>Methanobacteriota</taxon>
        <taxon>Stenosarchaea group</taxon>
        <taxon>Halobacteria</taxon>
        <taxon>Halobacteriales</taxon>
        <taxon>Natronomonadaceae</taxon>
        <taxon>Halosegnis</taxon>
    </lineage>
</organism>
<evidence type="ECO:0000259" key="3">
    <source>
        <dbReference type="Pfam" id="PF23420"/>
    </source>
</evidence>
<dbReference type="Pfam" id="PF23418">
    <property type="entry name" value="DUF7108"/>
    <property type="match status" value="1"/>
</dbReference>
<evidence type="ECO:0000313" key="6">
    <source>
        <dbReference type="EMBL" id="KAB7519947.1"/>
    </source>
</evidence>
<evidence type="ECO:0000313" key="7">
    <source>
        <dbReference type="Proteomes" id="UP000326207"/>
    </source>
</evidence>
<accession>A0A5N5ULZ5</accession>
<dbReference type="InterPro" id="IPR055532">
    <property type="entry name" value="DUF7108_N"/>
</dbReference>
<accession>A0A5N5UDZ1</accession>
<evidence type="ECO:0000313" key="8">
    <source>
        <dbReference type="Proteomes" id="UP000326302"/>
    </source>
</evidence>
<gene>
    <name evidence="4" type="ORF">DM867_01585</name>
    <name evidence="5" type="ORF">DMP03_06060</name>
    <name evidence="6" type="ORF">DP108_01470</name>
</gene>
<dbReference type="EMBL" id="QMDY01000001">
    <property type="protein sequence ID" value="KAB7519947.1"/>
    <property type="molecule type" value="Genomic_DNA"/>
</dbReference>
<feature type="region of interest" description="Disordered" evidence="1">
    <location>
        <begin position="20"/>
        <end position="42"/>
    </location>
</feature>
<evidence type="ECO:0000313" key="4">
    <source>
        <dbReference type="EMBL" id="KAB7515861.1"/>
    </source>
</evidence>
<sequence>MLPDDIRDEAERLTKLAREVEQRAEHDAPFDGDDPTVSEADRYRQRRDELLADYDYVARLRSGDTDTHLVLHPDDWTDEEGTVVMERVDTDEAIERQLSGTGDGDNWHAVEEHNRAVADRIEREHGELHGYNAHRLADFAGNHYAKPIEQLTPPERREFITDYYPRNAFPDEQQRAALEESVELTVEAAEST</sequence>
<evidence type="ECO:0000256" key="1">
    <source>
        <dbReference type="SAM" id="MobiDB-lite"/>
    </source>
</evidence>
<dbReference type="EMBL" id="QJOW01000002">
    <property type="protein sequence ID" value="KAB7516925.1"/>
    <property type="molecule type" value="Genomic_DNA"/>
</dbReference>
<dbReference type="EMBL" id="QKKZ01000001">
    <property type="protein sequence ID" value="KAB7515861.1"/>
    <property type="molecule type" value="Genomic_DNA"/>
</dbReference>
<dbReference type="Pfam" id="PF23420">
    <property type="entry name" value="DUF7108_C"/>
    <property type="match status" value="1"/>
</dbReference>